<dbReference type="AlphaFoldDB" id="A0A1F5ZMR0"/>
<protein>
    <submittedName>
        <fullName evidence="1">Uncharacterized protein</fullName>
    </submittedName>
</protein>
<dbReference type="Proteomes" id="UP000177416">
    <property type="component" value="Unassembled WGS sequence"/>
</dbReference>
<sequence>MNKQLLFVLAVLSVVAIGAYVFTQRTQKSPTTHSWAGQAPIAPLVKPSFPQSVSRSQPSYRVDMPGQIFPQTVPSVVYTNPASSQSQAVRIAGVLGLGGQPVEIKGNRGVLYTWNENGQTLTLGGDPTELSYTFYQPSQTTMGTRAINADTTTTQFVGRVGISVPNLTLTKIKTTLYEPTPSGPRVTTNTQTATTLGAEFQYKIDGLLVYTRYPTTSAVSVQIDGEGVLERFNGLWYAGIQKTESVTPVIAYNEAVRKLLGGEGTLLAFNSDEPQATDIPEKISVQTSSIVRAELAYYYTPGTRLLAPVFVFYGRGTDSRTGRAVNTTTVVSALPEQVPTP</sequence>
<evidence type="ECO:0000313" key="1">
    <source>
        <dbReference type="EMBL" id="OGG13721.1"/>
    </source>
</evidence>
<comment type="caution">
    <text evidence="1">The sequence shown here is derived from an EMBL/GenBank/DDBJ whole genome shotgun (WGS) entry which is preliminary data.</text>
</comment>
<proteinExistence type="predicted"/>
<gene>
    <name evidence="1" type="ORF">A2875_04040</name>
</gene>
<reference evidence="1 2" key="1">
    <citation type="journal article" date="2016" name="Nat. Commun.">
        <title>Thousands of microbial genomes shed light on interconnected biogeochemical processes in an aquifer system.</title>
        <authorList>
            <person name="Anantharaman K."/>
            <person name="Brown C.T."/>
            <person name="Hug L.A."/>
            <person name="Sharon I."/>
            <person name="Castelle C.J."/>
            <person name="Probst A.J."/>
            <person name="Thomas B.C."/>
            <person name="Singh A."/>
            <person name="Wilkins M.J."/>
            <person name="Karaoz U."/>
            <person name="Brodie E.L."/>
            <person name="Williams K.H."/>
            <person name="Hubbard S.S."/>
            <person name="Banfield J.F."/>
        </authorList>
    </citation>
    <scope>NUCLEOTIDE SEQUENCE [LARGE SCALE GENOMIC DNA]</scope>
</reference>
<evidence type="ECO:0000313" key="2">
    <source>
        <dbReference type="Proteomes" id="UP000177416"/>
    </source>
</evidence>
<dbReference type="EMBL" id="MFJJ01000035">
    <property type="protein sequence ID" value="OGG13721.1"/>
    <property type="molecule type" value="Genomic_DNA"/>
</dbReference>
<name>A0A1F5ZMR0_9BACT</name>
<accession>A0A1F5ZMR0</accession>
<organism evidence="1 2">
    <name type="scientific">Candidatus Gottesmanbacteria bacterium RIFCSPHIGHO2_01_FULL_46_14</name>
    <dbReference type="NCBI Taxonomy" id="1798380"/>
    <lineage>
        <taxon>Bacteria</taxon>
        <taxon>Candidatus Gottesmaniibacteriota</taxon>
    </lineage>
</organism>